<organism evidence="6 7">
    <name type="scientific">Candidatus Desulfatibia vada</name>
    <dbReference type="NCBI Taxonomy" id="2841696"/>
    <lineage>
        <taxon>Bacteria</taxon>
        <taxon>Pseudomonadati</taxon>
        <taxon>Thermodesulfobacteriota</taxon>
        <taxon>Desulfobacteria</taxon>
        <taxon>Desulfobacterales</taxon>
        <taxon>Desulfobacterales incertae sedis</taxon>
        <taxon>Candidatus Desulfatibia</taxon>
    </lineage>
</organism>
<dbReference type="Gene3D" id="3.60.120.10">
    <property type="entry name" value="Anthranilate synthase"/>
    <property type="match status" value="1"/>
</dbReference>
<dbReference type="InterPro" id="IPR006805">
    <property type="entry name" value="Anth_synth_I_N"/>
</dbReference>
<accession>A0A8J6NQI8</accession>
<evidence type="ECO:0000313" key="7">
    <source>
        <dbReference type="Proteomes" id="UP000605201"/>
    </source>
</evidence>
<dbReference type="GO" id="GO:0009396">
    <property type="term" value="P:folic acid-containing compound biosynthetic process"/>
    <property type="evidence" value="ECO:0007669"/>
    <property type="project" value="InterPro"/>
</dbReference>
<dbReference type="NCBIfam" id="TIGR00553">
    <property type="entry name" value="pabB"/>
    <property type="match status" value="1"/>
</dbReference>
<dbReference type="PANTHER" id="PTHR11236:SF50">
    <property type="entry name" value="AMINODEOXYCHORISMATE SYNTHASE COMPONENT 1"/>
    <property type="match status" value="1"/>
</dbReference>
<dbReference type="GO" id="GO:0000162">
    <property type="term" value="P:L-tryptophan biosynthetic process"/>
    <property type="evidence" value="ECO:0007669"/>
    <property type="project" value="TreeGrafter"/>
</dbReference>
<protein>
    <recommendedName>
        <fullName evidence="1">aminodeoxychorismate synthase</fullName>
        <ecNumber evidence="1">2.6.1.85</ecNumber>
    </recommendedName>
</protein>
<dbReference type="PRINTS" id="PR00095">
    <property type="entry name" value="ANTSNTHASEI"/>
</dbReference>
<dbReference type="AlphaFoldDB" id="A0A8J6NQI8"/>
<dbReference type="Pfam" id="PF00425">
    <property type="entry name" value="Chorismate_bind"/>
    <property type="match status" value="1"/>
</dbReference>
<feature type="region of interest" description="Disordered" evidence="3">
    <location>
        <begin position="286"/>
        <end position="316"/>
    </location>
</feature>
<comment type="caution">
    <text evidence="6">The sequence shown here is derived from an EMBL/GenBank/DDBJ whole genome shotgun (WGS) entry which is preliminary data.</text>
</comment>
<dbReference type="InterPro" id="IPR001544">
    <property type="entry name" value="Aminotrans_IV"/>
</dbReference>
<dbReference type="InterPro" id="IPR005801">
    <property type="entry name" value="ADC_synthase"/>
</dbReference>
<name>A0A8J6NQI8_9BACT</name>
<proteinExistence type="predicted"/>
<reference evidence="6 7" key="1">
    <citation type="submission" date="2020-08" db="EMBL/GenBank/DDBJ databases">
        <title>Bridging the membrane lipid divide: bacteria of the FCB group superphylum have the potential to synthesize archaeal ether lipids.</title>
        <authorList>
            <person name="Villanueva L."/>
            <person name="Von Meijenfeldt F.A.B."/>
            <person name="Westbye A.B."/>
            <person name="Yadav S."/>
            <person name="Hopmans E.C."/>
            <person name="Dutilh B.E."/>
            <person name="Sinninghe Damste J.S."/>
        </authorList>
    </citation>
    <scope>NUCLEOTIDE SEQUENCE [LARGE SCALE GENOMIC DNA]</scope>
    <source>
        <strain evidence="6">NIOZ-UU17</strain>
    </source>
</reference>
<dbReference type="EC" id="2.6.1.85" evidence="1"/>
<evidence type="ECO:0000256" key="2">
    <source>
        <dbReference type="ARBA" id="ARBA00022679"/>
    </source>
</evidence>
<evidence type="ECO:0000313" key="6">
    <source>
        <dbReference type="EMBL" id="MBC8431656.1"/>
    </source>
</evidence>
<dbReference type="Gene3D" id="3.30.470.10">
    <property type="match status" value="1"/>
</dbReference>
<evidence type="ECO:0000256" key="3">
    <source>
        <dbReference type="SAM" id="MobiDB-lite"/>
    </source>
</evidence>
<dbReference type="Pfam" id="PF04715">
    <property type="entry name" value="Anth_synt_I_N"/>
    <property type="match status" value="1"/>
</dbReference>
<evidence type="ECO:0000256" key="1">
    <source>
        <dbReference type="ARBA" id="ARBA00013139"/>
    </source>
</evidence>
<dbReference type="InterPro" id="IPR019999">
    <property type="entry name" value="Anth_synth_I-like"/>
</dbReference>
<dbReference type="Proteomes" id="UP000605201">
    <property type="component" value="Unassembled WGS sequence"/>
</dbReference>
<dbReference type="InterPro" id="IPR036038">
    <property type="entry name" value="Aminotransferase-like"/>
</dbReference>
<evidence type="ECO:0000259" key="4">
    <source>
        <dbReference type="Pfam" id="PF00425"/>
    </source>
</evidence>
<dbReference type="SUPFAM" id="SSF56752">
    <property type="entry name" value="D-aminoacid aminotransferase-like PLP-dependent enzymes"/>
    <property type="match status" value="1"/>
</dbReference>
<dbReference type="Pfam" id="PF01063">
    <property type="entry name" value="Aminotran_4"/>
    <property type="match status" value="1"/>
</dbReference>
<dbReference type="PANTHER" id="PTHR11236">
    <property type="entry name" value="AMINOBENZOATE/ANTHRANILATE SYNTHASE"/>
    <property type="match status" value="1"/>
</dbReference>
<evidence type="ECO:0000259" key="5">
    <source>
        <dbReference type="Pfam" id="PF04715"/>
    </source>
</evidence>
<dbReference type="InterPro" id="IPR043132">
    <property type="entry name" value="BCAT-like_C"/>
</dbReference>
<feature type="domain" description="Anthranilate synthase component I N-terminal" evidence="5">
    <location>
        <begin position="30"/>
        <end position="162"/>
    </location>
</feature>
<dbReference type="EMBL" id="JACNIG010000162">
    <property type="protein sequence ID" value="MBC8431656.1"/>
    <property type="molecule type" value="Genomic_DNA"/>
</dbReference>
<keyword evidence="6" id="KW-0032">Aminotransferase</keyword>
<feature type="domain" description="Chorismate-utilising enzyme C-terminal" evidence="4">
    <location>
        <begin position="211"/>
        <end position="464"/>
    </location>
</feature>
<dbReference type="InterPro" id="IPR015890">
    <property type="entry name" value="Chorismate_C"/>
</dbReference>
<keyword evidence="2 6" id="KW-0808">Transferase</keyword>
<sequence>MDKIKKAAGEITGVHIETIDLDESFIDFSARFAAMAGTTVLLSGGDLDCARYHILGAKPWLTFTGSNRKMTLTAADQTFEVNADPFDTLRWIIDSFRLHDLGLDPSGLPQPLAAGLFGYLSYDLKDVLENLPRTSVDDLRLPHICFFAPSIIVVHDKSTDSTRLCILERNLAGQSSLDDDLNFFKQTLATEPLAKGSFSGEAAGFKSNFKKPNYLAAVETIREYIAAGDVYQVNMSQRFEMDFEGDTYNLFTKLYANNPAPFFAYINAGDHQLVSTSPERFLLQTGDRIETRPIKGTRPRGKTPAQDEQLGRELQQSKKDDAELSMIVDLMRNDIGKVCKAGSVRVAEHKRLEAYQNVYHLVSIVEGILDRDRDTVDLLKATFPGGSITGCPKIRTMEIIDELEPHRRHIYTGSIGYISFHDTMDLSIAIRTAAIYNNKIIFSVGGGIVFDSDPLDEYEETIHKGRTLMEVFMGKEKKSSKKSYAWINGSLEPQEQAVIPIADLGLQYGYGFFETIRVDNGNPKHLDAHIDRFYQTWQHLFAEEPPDLTWHEIIHQVVEKNGLLNTIAAIKIMVTMGDRQAPPYNHTLIVTARPYTHRLTDKQEPGLNLALYPHPRQTPLADHKTLNYLYYYLAGKWAKGQNAGEALILNPDNTVSETNTANILLIKDKTVIRPTSLHVLPGIMEAVVCRLLSVWDYKVEQRAVKPEDLFAVDEVLVTNSLLGVVPVLSLDGKKLPIPSDLWQKINDEVL</sequence>
<gene>
    <name evidence="6" type="primary">pabB</name>
    <name evidence="6" type="ORF">H8D96_07020</name>
</gene>
<dbReference type="InterPro" id="IPR005802">
    <property type="entry name" value="ADC_synth_comp_1"/>
</dbReference>
<dbReference type="InterPro" id="IPR043131">
    <property type="entry name" value="BCAT-like_N"/>
</dbReference>
<dbReference type="GO" id="GO:0046820">
    <property type="term" value="F:4-amino-4-deoxychorismate synthase activity"/>
    <property type="evidence" value="ECO:0007669"/>
    <property type="project" value="UniProtKB-EC"/>
</dbReference>
<dbReference type="Gene3D" id="3.20.10.10">
    <property type="entry name" value="D-amino Acid Aminotransferase, subunit A, domain 2"/>
    <property type="match status" value="1"/>
</dbReference>
<dbReference type="SUPFAM" id="SSF56322">
    <property type="entry name" value="ADC synthase"/>
    <property type="match status" value="1"/>
</dbReference>